<dbReference type="RefSeq" id="WP_085285774.1">
    <property type="nucleotide sequence ID" value="NZ_FOBI01000034.1"/>
</dbReference>
<keyword evidence="2" id="KW-1185">Reference proteome</keyword>
<name>A0A1H7U895_9GAMM</name>
<proteinExistence type="predicted"/>
<dbReference type="Pfam" id="PF11281">
    <property type="entry name" value="DUF3083"/>
    <property type="match status" value="1"/>
</dbReference>
<dbReference type="Proteomes" id="UP000199297">
    <property type="component" value="Unassembled WGS sequence"/>
</dbReference>
<evidence type="ECO:0000313" key="2">
    <source>
        <dbReference type="Proteomes" id="UP000199297"/>
    </source>
</evidence>
<gene>
    <name evidence="1" type="ORF">SAMN05216262_13415</name>
</gene>
<dbReference type="InterPro" id="IPR021433">
    <property type="entry name" value="DUF3083"/>
</dbReference>
<reference evidence="2" key="1">
    <citation type="submission" date="2016-10" db="EMBL/GenBank/DDBJ databases">
        <authorList>
            <person name="Varghese N."/>
            <person name="Submissions S."/>
        </authorList>
    </citation>
    <scope>NUCLEOTIDE SEQUENCE [LARGE SCALE GENOMIC DNA]</scope>
    <source>
        <strain evidence="2">CGMCC 1.9127</strain>
    </source>
</reference>
<evidence type="ECO:0008006" key="3">
    <source>
        <dbReference type="Google" id="ProtNLM"/>
    </source>
</evidence>
<dbReference type="OrthoDB" id="6288569at2"/>
<dbReference type="EMBL" id="FOBI01000034">
    <property type="protein sequence ID" value="SEL92507.1"/>
    <property type="molecule type" value="Genomic_DNA"/>
</dbReference>
<dbReference type="AlphaFoldDB" id="A0A1H7U895"/>
<protein>
    <recommendedName>
        <fullName evidence="3">DUF3083 family protein</fullName>
    </recommendedName>
</protein>
<sequence length="372" mass="42380">MPLSRKRNVQHKVHIPASARENQYLLAKFKITDSLIEKVAGAIDSNQEHAYLDFYNKLSTLFFNINEEFDIESGQFVANDKLARVRFSPEKLTAQTAQQILFLYNSRYHHNQNAYFDASKQARKVHLVFLANGDEIRHNSAKFHQKVVQAISKFAEQIDLPLAAIRISDHQHLTYDLFAKDKGIQGNQVHKLRSISNRYAADDITLPSNSDELTYAIADMPINRRLRKLVALDHSEGGNYSPLYNYIADAFISAAKKHQLKNGAIIANDLVPIVRRSEDENTIAKGELLMLGYNPKNTDGGYICKWAADQLVDNVQFIFVASEQDKTSHGYGKFLIQIENALQSIAQKLNYVQDKEELTVRFHQHIGFYPNA</sequence>
<organism evidence="1 2">
    <name type="scientific">Colwellia chukchiensis</name>
    <dbReference type="NCBI Taxonomy" id="641665"/>
    <lineage>
        <taxon>Bacteria</taxon>
        <taxon>Pseudomonadati</taxon>
        <taxon>Pseudomonadota</taxon>
        <taxon>Gammaproteobacteria</taxon>
        <taxon>Alteromonadales</taxon>
        <taxon>Colwelliaceae</taxon>
        <taxon>Colwellia</taxon>
    </lineage>
</organism>
<accession>A0A1H7U895</accession>
<evidence type="ECO:0000313" key="1">
    <source>
        <dbReference type="EMBL" id="SEL92507.1"/>
    </source>
</evidence>